<reference evidence="2" key="1">
    <citation type="submission" date="2020-08" db="EMBL/GenBank/DDBJ databases">
        <title>Genomic insights into the carbon and energy metabolism of the first obligate autotrophic acetogenic bacterium Aceticella autotrophica gen. nov., sp. nov.</title>
        <authorList>
            <person name="Toshchakov S.V."/>
            <person name="Elcheninov A.G."/>
            <person name="Kublanov I.V."/>
            <person name="Frolov E.N."/>
            <person name="Lebedinsky A.V."/>
        </authorList>
    </citation>
    <scope>NUCLEOTIDE SEQUENCE</scope>
    <source>
        <strain evidence="2">3443-3Ac</strain>
    </source>
</reference>
<dbReference type="AlphaFoldDB" id="A0A975GA14"/>
<keyword evidence="3" id="KW-1185">Reference proteome</keyword>
<gene>
    <name evidence="2" type="ORF">ACETAC_08905</name>
</gene>
<accession>A0A975GA14</accession>
<dbReference type="EMBL" id="CP060096">
    <property type="protein sequence ID" value="QSZ26978.1"/>
    <property type="molecule type" value="Genomic_DNA"/>
</dbReference>
<dbReference type="Pfam" id="PF10087">
    <property type="entry name" value="DUF2325"/>
    <property type="match status" value="1"/>
</dbReference>
<name>A0A975GA14_9THEO</name>
<protein>
    <submittedName>
        <fullName evidence="2">DUF2325 domain-containing protein</fullName>
    </submittedName>
</protein>
<evidence type="ECO:0000313" key="3">
    <source>
        <dbReference type="Proteomes" id="UP000671913"/>
    </source>
</evidence>
<proteinExistence type="inferred from homology"/>
<organism evidence="2 3">
    <name type="scientific">Aceticella autotrophica</name>
    <dbReference type="NCBI Taxonomy" id="2755338"/>
    <lineage>
        <taxon>Bacteria</taxon>
        <taxon>Bacillati</taxon>
        <taxon>Bacillota</taxon>
        <taxon>Clostridia</taxon>
        <taxon>Thermoanaerobacterales</taxon>
        <taxon>Thermoanaerobacteraceae</taxon>
        <taxon>Aceticella</taxon>
    </lineage>
</organism>
<evidence type="ECO:0000256" key="1">
    <source>
        <dbReference type="ARBA" id="ARBA00007189"/>
    </source>
</evidence>
<comment type="similarity">
    <text evidence="1">Belongs to the UPF0751 family.</text>
</comment>
<dbReference type="KEGG" id="aaut:ACETAC_08905"/>
<sequence length="93" mass="10716">MSAMIIGGDKLGNIYKNLEKNGYKIVKHITGRKKREIEGGIPCDVDTVFVFIDYVKHEIVNIIKKEGKKRNLKMVFVKRSWSHIAEEVENINV</sequence>
<dbReference type="Proteomes" id="UP000671913">
    <property type="component" value="Chromosome"/>
</dbReference>
<dbReference type="RefSeq" id="WP_284679668.1">
    <property type="nucleotide sequence ID" value="NZ_CP060096.1"/>
</dbReference>
<evidence type="ECO:0000313" key="2">
    <source>
        <dbReference type="EMBL" id="QSZ26978.1"/>
    </source>
</evidence>
<dbReference type="InterPro" id="IPR016772">
    <property type="entry name" value="UCP020408"/>
</dbReference>